<sequence length="70" mass="7468">MIVVVIPGRAAKLREPGIHNPCAINIDEVIDAPVLTADAAAYGFRARELALAPRNDELFLSSRGLATKVV</sequence>
<name>A0A933S316_RHOPL</name>
<evidence type="ECO:0000313" key="1">
    <source>
        <dbReference type="EMBL" id="MBI5131133.1"/>
    </source>
</evidence>
<dbReference type="EMBL" id="JACRJB010000051">
    <property type="protein sequence ID" value="MBI5131133.1"/>
    <property type="molecule type" value="Genomic_DNA"/>
</dbReference>
<comment type="caution">
    <text evidence="1">The sequence shown here is derived from an EMBL/GenBank/DDBJ whole genome shotgun (WGS) entry which is preliminary data.</text>
</comment>
<proteinExistence type="predicted"/>
<dbReference type="Proteomes" id="UP000782519">
    <property type="component" value="Unassembled WGS sequence"/>
</dbReference>
<organism evidence="1 2">
    <name type="scientific">Rhodopseudomonas palustris</name>
    <dbReference type="NCBI Taxonomy" id="1076"/>
    <lineage>
        <taxon>Bacteria</taxon>
        <taxon>Pseudomonadati</taxon>
        <taxon>Pseudomonadota</taxon>
        <taxon>Alphaproteobacteria</taxon>
        <taxon>Hyphomicrobiales</taxon>
        <taxon>Nitrobacteraceae</taxon>
        <taxon>Rhodopseudomonas</taxon>
    </lineage>
</organism>
<dbReference type="AlphaFoldDB" id="A0A933S316"/>
<reference evidence="1" key="1">
    <citation type="submission" date="2020-07" db="EMBL/GenBank/DDBJ databases">
        <title>Huge and variable diversity of episymbiotic CPR bacteria and DPANN archaea in groundwater ecosystems.</title>
        <authorList>
            <person name="He C.Y."/>
            <person name="Keren R."/>
            <person name="Whittaker M."/>
            <person name="Farag I.F."/>
            <person name="Doudna J."/>
            <person name="Cate J.H.D."/>
            <person name="Banfield J.F."/>
        </authorList>
    </citation>
    <scope>NUCLEOTIDE SEQUENCE</scope>
    <source>
        <strain evidence="1">NC_groundwater_1818_Pr3_B-0.1um_66_35</strain>
    </source>
</reference>
<gene>
    <name evidence="1" type="ORF">HZA66_16960</name>
</gene>
<evidence type="ECO:0000313" key="2">
    <source>
        <dbReference type="Proteomes" id="UP000782519"/>
    </source>
</evidence>
<accession>A0A933S316</accession>
<protein>
    <submittedName>
        <fullName evidence="1">Uncharacterized protein</fullName>
    </submittedName>
</protein>